<reference evidence="1" key="1">
    <citation type="submission" date="2017-10" db="EMBL/GenBank/DDBJ databases">
        <authorList>
            <person name="Colston S.M."/>
            <person name="Graf J."/>
        </authorList>
    </citation>
    <scope>NUCLEOTIDE SEQUENCE</scope>
    <source>
        <strain evidence="1">BAQ071013-135</strain>
    </source>
</reference>
<dbReference type="EMBL" id="PDXJ01000018">
    <property type="protein sequence ID" value="TND53215.1"/>
    <property type="molecule type" value="Genomic_DNA"/>
</dbReference>
<evidence type="ECO:0008006" key="3">
    <source>
        <dbReference type="Google" id="ProtNLM"/>
    </source>
</evidence>
<reference evidence="1" key="2">
    <citation type="journal article" date="2019" name="PLoS ONE">
        <title>Identification and characterization of putative Aeromonas spp. T3SS effectors.</title>
        <authorList>
            <person name="Rangel L.T."/>
            <person name="Marden J."/>
            <person name="Colston S."/>
            <person name="Setubal J.C."/>
            <person name="Graf J."/>
            <person name="Gogarten J.P."/>
        </authorList>
    </citation>
    <scope>NUCLEOTIDE SEQUENCE</scope>
    <source>
        <strain evidence="1">BAQ071013-135</strain>
    </source>
</reference>
<dbReference type="InterPro" id="IPR027417">
    <property type="entry name" value="P-loop_NTPase"/>
</dbReference>
<evidence type="ECO:0000313" key="2">
    <source>
        <dbReference type="Proteomes" id="UP000796104"/>
    </source>
</evidence>
<sequence length="822" mass="94066">MKTMHECEQFLRKIIEENSDLEKIRNEAQTRHHIINKIITDVFAWPDDQIEVEEYEQNTFTDYELGTPRQVIIEAKREGRVFEIPAGLSKKNIIDLPTLLKANDDLGNAIRQVQNYCSSRGTPIAVATNGHQYISFIASNQNGCSPLDGKALVFDSLSDMLDNFTLAWNMLSYFGVKEQRLIKYLASDVKGIPNKLSSYLTMYPKVRYASEIQTSLRQISELIIQDALESTENEEIFYKKCYCESGALSKYALLSKEMIQARYAALFSDSEASPKLTSVKPDKREHGLDPSIMAEALSKRPIVLIGDVGVGKTSFVKNLIYSSAFKEFNEAIYIYIDLGAKATLATNLQQFILNEIEEQLLCKYNTDTSELKFVRGVYSRDIQRFASGIWGGLRETNREKYEEKQLEMLSSKINNKDEHLKNSITHLSKQSKKQVIICIDNADQRDFDTQQQAFVISQELAKEWCSLVFISVRPQTFFKSKSSGALTAYPHKVFTISPPRIDQVLDKRLQFALEMSEGKIPLEKAEFVRINIDNLSIFIKVLLESLRRNKSLGEFIENITGGNVRQALTFITGFIGSPNVEAEKIIRTYEHEGRYIIPVHEFSKQALLGEFSHFDPNTSLAMNIFDISIADESEHFLVPFILAILSDKSELQDRDGFCNTKEIISEMQGTGYIPAQTEHALRRATNKKLIETSQRFTFDEDETGLIGEMPVKFRITSTGQYHLKRWISDFAYLDAMLFDTPIFNPEIVNKMRAGCESFNIEDRYNRTVAFREYLLSAWNRLVIKPSYFDLVEALKMGESSFDNVERVVETNMFKSHDYPLKA</sequence>
<dbReference type="SUPFAM" id="SSF52540">
    <property type="entry name" value="P-loop containing nucleoside triphosphate hydrolases"/>
    <property type="match status" value="1"/>
</dbReference>
<protein>
    <recommendedName>
        <fullName evidence="3">Type I restriction enzyme R protein N-terminal domain-containing protein</fullName>
    </recommendedName>
</protein>
<dbReference type="Proteomes" id="UP000796104">
    <property type="component" value="Unassembled WGS sequence"/>
</dbReference>
<dbReference type="AlphaFoldDB" id="A0AAX2URN6"/>
<name>A0AAX2URN6_AERVE</name>
<organism evidence="1 2">
    <name type="scientific">Aeromonas veronii</name>
    <dbReference type="NCBI Taxonomy" id="654"/>
    <lineage>
        <taxon>Bacteria</taxon>
        <taxon>Pseudomonadati</taxon>
        <taxon>Pseudomonadota</taxon>
        <taxon>Gammaproteobacteria</taxon>
        <taxon>Aeromonadales</taxon>
        <taxon>Aeromonadaceae</taxon>
        <taxon>Aeromonas</taxon>
    </lineage>
</organism>
<comment type="caution">
    <text evidence="1">The sequence shown here is derived from an EMBL/GenBank/DDBJ whole genome shotgun (WGS) entry which is preliminary data.</text>
</comment>
<proteinExistence type="predicted"/>
<dbReference type="Gene3D" id="3.40.50.300">
    <property type="entry name" value="P-loop containing nucleotide triphosphate hydrolases"/>
    <property type="match status" value="1"/>
</dbReference>
<gene>
    <name evidence="1" type="ORF">CF123_13535</name>
</gene>
<dbReference type="RefSeq" id="WP_139494740.1">
    <property type="nucleotide sequence ID" value="NZ_CAWORL010000010.1"/>
</dbReference>
<accession>A0AAX2URN6</accession>
<evidence type="ECO:0000313" key="1">
    <source>
        <dbReference type="EMBL" id="TND53215.1"/>
    </source>
</evidence>